<reference evidence="1 2" key="1">
    <citation type="submission" date="2021-04" db="EMBL/GenBank/DDBJ databases">
        <authorList>
            <person name="De Guttry C."/>
            <person name="Zahm M."/>
            <person name="Klopp C."/>
            <person name="Cabau C."/>
            <person name="Louis A."/>
            <person name="Berthelot C."/>
            <person name="Parey E."/>
            <person name="Roest Crollius H."/>
            <person name="Montfort J."/>
            <person name="Robinson-Rechavi M."/>
            <person name="Bucao C."/>
            <person name="Bouchez O."/>
            <person name="Gislard M."/>
            <person name="Lluch J."/>
            <person name="Milhes M."/>
            <person name="Lampietro C."/>
            <person name="Lopez Roques C."/>
            <person name="Donnadieu C."/>
            <person name="Braasch I."/>
            <person name="Desvignes T."/>
            <person name="Postlethwait J."/>
            <person name="Bobe J."/>
            <person name="Wedekind C."/>
            <person name="Guiguen Y."/>
        </authorList>
    </citation>
    <scope>NUCLEOTIDE SEQUENCE [LARGE SCALE GENOMIC DNA]</scope>
    <source>
        <strain evidence="1">Cs_M1</strain>
        <tissue evidence="1">Blood</tissue>
    </source>
</reference>
<name>A0AAN8LYX0_9TELE</name>
<keyword evidence="2" id="KW-1185">Reference proteome</keyword>
<organism evidence="1 2">
    <name type="scientific">Coregonus suidteri</name>
    <dbReference type="NCBI Taxonomy" id="861788"/>
    <lineage>
        <taxon>Eukaryota</taxon>
        <taxon>Metazoa</taxon>
        <taxon>Chordata</taxon>
        <taxon>Craniata</taxon>
        <taxon>Vertebrata</taxon>
        <taxon>Euteleostomi</taxon>
        <taxon>Actinopterygii</taxon>
        <taxon>Neopterygii</taxon>
        <taxon>Teleostei</taxon>
        <taxon>Protacanthopterygii</taxon>
        <taxon>Salmoniformes</taxon>
        <taxon>Salmonidae</taxon>
        <taxon>Coregoninae</taxon>
        <taxon>Coregonus</taxon>
    </lineage>
</organism>
<comment type="caution">
    <text evidence="1">The sequence shown here is derived from an EMBL/GenBank/DDBJ whole genome shotgun (WGS) entry which is preliminary data.</text>
</comment>
<accession>A0AAN8LYX0</accession>
<evidence type="ECO:0000313" key="2">
    <source>
        <dbReference type="Proteomes" id="UP001356427"/>
    </source>
</evidence>
<dbReference type="EMBL" id="JAGTTL010000006">
    <property type="protein sequence ID" value="KAK6321448.1"/>
    <property type="molecule type" value="Genomic_DNA"/>
</dbReference>
<dbReference type="Proteomes" id="UP001356427">
    <property type="component" value="Unassembled WGS sequence"/>
</dbReference>
<evidence type="ECO:0000313" key="1">
    <source>
        <dbReference type="EMBL" id="KAK6321448.1"/>
    </source>
</evidence>
<proteinExistence type="predicted"/>
<gene>
    <name evidence="1" type="ORF">J4Q44_G00084240</name>
</gene>
<sequence>MACKDNNTQTDSNTGDIAIGYQHAPYVVISGHTLHCECNKERHHPYSIYREGPCNEEVSSSSPRGPHEMARLLYQASSSI</sequence>
<dbReference type="AlphaFoldDB" id="A0AAN8LYX0"/>
<protein>
    <submittedName>
        <fullName evidence="1">Uncharacterized protein</fullName>
    </submittedName>
</protein>